<dbReference type="Pfam" id="PF00067">
    <property type="entry name" value="p450"/>
    <property type="match status" value="1"/>
</dbReference>
<dbReference type="GO" id="GO:0005506">
    <property type="term" value="F:iron ion binding"/>
    <property type="evidence" value="ECO:0007669"/>
    <property type="project" value="InterPro"/>
</dbReference>
<dbReference type="GO" id="GO:0016705">
    <property type="term" value="F:oxidoreductase activity, acting on paired donors, with incorporation or reduction of molecular oxygen"/>
    <property type="evidence" value="ECO:0007669"/>
    <property type="project" value="InterPro"/>
</dbReference>
<keyword evidence="5" id="KW-0408">Iron</keyword>
<keyword evidence="3" id="KW-0479">Metal-binding</keyword>
<evidence type="ECO:0000313" key="7">
    <source>
        <dbReference type="EMBL" id="CAF4117416.1"/>
    </source>
</evidence>
<dbReference type="AlphaFoldDB" id="A0A819N6R1"/>
<dbReference type="GO" id="GO:0008395">
    <property type="term" value="F:steroid hydroxylase activity"/>
    <property type="evidence" value="ECO:0007669"/>
    <property type="project" value="TreeGrafter"/>
</dbReference>
<comment type="caution">
    <text evidence="6">The sequence shown here is derived from an EMBL/GenBank/DDBJ whole genome shotgun (WGS) entry which is preliminary data.</text>
</comment>
<accession>A0A819N6R1</accession>
<gene>
    <name evidence="7" type="ORF">JBS370_LOCUS32477</name>
    <name evidence="6" type="ORF">OTI717_LOCUS28479</name>
</gene>
<protein>
    <recommendedName>
        <fullName evidence="9">Cytochrome P450</fullName>
    </recommendedName>
</protein>
<dbReference type="EMBL" id="CAJOBD010008631">
    <property type="protein sequence ID" value="CAF4117416.1"/>
    <property type="molecule type" value="Genomic_DNA"/>
</dbReference>
<dbReference type="GO" id="GO:0020037">
    <property type="term" value="F:heme binding"/>
    <property type="evidence" value="ECO:0007669"/>
    <property type="project" value="InterPro"/>
</dbReference>
<evidence type="ECO:0000256" key="3">
    <source>
        <dbReference type="ARBA" id="ARBA00022723"/>
    </source>
</evidence>
<dbReference type="EMBL" id="CAJOAX010006781">
    <property type="protein sequence ID" value="CAF3991065.1"/>
    <property type="molecule type" value="Genomic_DNA"/>
</dbReference>
<dbReference type="InterPro" id="IPR002401">
    <property type="entry name" value="Cyt_P450_E_grp-I"/>
</dbReference>
<keyword evidence="4" id="KW-0560">Oxidoreductase</keyword>
<evidence type="ECO:0008006" key="9">
    <source>
        <dbReference type="Google" id="ProtNLM"/>
    </source>
</evidence>
<dbReference type="Proteomes" id="UP000663836">
    <property type="component" value="Unassembled WGS sequence"/>
</dbReference>
<evidence type="ECO:0000256" key="1">
    <source>
        <dbReference type="ARBA" id="ARBA00010617"/>
    </source>
</evidence>
<sequence length="184" mass="20910">MQLLHRIAPSLFPDVLEVAPTMWLQSKVDSIIDARIAPSETMKRNDLLQLLLDAATTKPIGENELHMDEVKLNVFLFMAAGFDTTSTALAYSTYILATKPDIQKKLQAEIDEHQEKEIDYDLVAKMFYMDLFIQEVLRSVIQPDILSIHYNSDLWGPDDPNQFVPERHNTERHPVALLAFGVGS</sequence>
<evidence type="ECO:0000256" key="4">
    <source>
        <dbReference type="ARBA" id="ARBA00023002"/>
    </source>
</evidence>
<feature type="non-terminal residue" evidence="6">
    <location>
        <position position="1"/>
    </location>
</feature>
<dbReference type="InterPro" id="IPR050705">
    <property type="entry name" value="Cytochrome_P450_3A"/>
</dbReference>
<dbReference type="InterPro" id="IPR036396">
    <property type="entry name" value="Cyt_P450_sf"/>
</dbReference>
<evidence type="ECO:0000256" key="2">
    <source>
        <dbReference type="ARBA" id="ARBA00022617"/>
    </source>
</evidence>
<dbReference type="PANTHER" id="PTHR24302:SF15">
    <property type="entry name" value="FATTY-ACID PEROXYGENASE"/>
    <property type="match status" value="1"/>
</dbReference>
<organism evidence="6 8">
    <name type="scientific">Rotaria sordida</name>
    <dbReference type="NCBI Taxonomy" id="392033"/>
    <lineage>
        <taxon>Eukaryota</taxon>
        <taxon>Metazoa</taxon>
        <taxon>Spiralia</taxon>
        <taxon>Gnathifera</taxon>
        <taxon>Rotifera</taxon>
        <taxon>Eurotatoria</taxon>
        <taxon>Bdelloidea</taxon>
        <taxon>Philodinida</taxon>
        <taxon>Philodinidae</taxon>
        <taxon>Rotaria</taxon>
    </lineage>
</organism>
<keyword evidence="2" id="KW-0349">Heme</keyword>
<evidence type="ECO:0000256" key="5">
    <source>
        <dbReference type="ARBA" id="ARBA00023004"/>
    </source>
</evidence>
<evidence type="ECO:0000313" key="8">
    <source>
        <dbReference type="Proteomes" id="UP000663823"/>
    </source>
</evidence>
<reference evidence="6" key="1">
    <citation type="submission" date="2021-02" db="EMBL/GenBank/DDBJ databases">
        <authorList>
            <person name="Nowell W R."/>
        </authorList>
    </citation>
    <scope>NUCLEOTIDE SEQUENCE</scope>
</reference>
<dbReference type="InterPro" id="IPR001128">
    <property type="entry name" value="Cyt_P450"/>
</dbReference>
<evidence type="ECO:0000313" key="6">
    <source>
        <dbReference type="EMBL" id="CAF3991065.1"/>
    </source>
</evidence>
<dbReference type="SUPFAM" id="SSF48264">
    <property type="entry name" value="Cytochrome P450"/>
    <property type="match status" value="1"/>
</dbReference>
<comment type="similarity">
    <text evidence="1">Belongs to the cytochrome P450 family.</text>
</comment>
<dbReference type="PANTHER" id="PTHR24302">
    <property type="entry name" value="CYTOCHROME P450 FAMILY 3"/>
    <property type="match status" value="1"/>
</dbReference>
<proteinExistence type="inferred from homology"/>
<dbReference type="Gene3D" id="1.10.630.10">
    <property type="entry name" value="Cytochrome P450"/>
    <property type="match status" value="2"/>
</dbReference>
<dbReference type="Proteomes" id="UP000663823">
    <property type="component" value="Unassembled WGS sequence"/>
</dbReference>
<name>A0A819N6R1_9BILA</name>
<dbReference type="PRINTS" id="PR00463">
    <property type="entry name" value="EP450I"/>
</dbReference>